<dbReference type="STRING" id="1184609.KILIM_005_01600"/>
<dbReference type="AlphaFoldDB" id="K6VEA7"/>
<sequence>MSGGHVYVDESKARDYLLVAAVLAPDDLAKARRLLKALVMPGQRRLHMKRESNARRGAILHAITASGATATVYNAGRASRNEREARQACLQAVVLDAAGAGHRFLFIEQDDSLVGWERQRLIEITRAAGCRDVLQYQHRRAEHDVLLAIPDAIAWSWARGEQWRRRVQPLVASVRQL</sequence>
<accession>K6VEA7</accession>
<evidence type="ECO:0000313" key="1">
    <source>
        <dbReference type="EMBL" id="GAB94543.1"/>
    </source>
</evidence>
<comment type="caution">
    <text evidence="1">The sequence shown here is derived from an EMBL/GenBank/DDBJ whole genome shotgun (WGS) entry which is preliminary data.</text>
</comment>
<dbReference type="eggNOG" id="ENOG5033INS">
    <property type="taxonomic scope" value="Bacteria"/>
</dbReference>
<name>K6VEA7_9MICO</name>
<protein>
    <recommendedName>
        <fullName evidence="3">DUF3800 domain-containing protein</fullName>
    </recommendedName>
</protein>
<evidence type="ECO:0008006" key="3">
    <source>
        <dbReference type="Google" id="ProtNLM"/>
    </source>
</evidence>
<gene>
    <name evidence="1" type="ORF">KILIM_005_01600</name>
</gene>
<keyword evidence="2" id="KW-1185">Reference proteome</keyword>
<dbReference type="RefSeq" id="WP_006591076.1">
    <property type="nucleotide sequence ID" value="NZ_BAHD01000005.1"/>
</dbReference>
<organism evidence="1 2">
    <name type="scientific">Kineosphaera limosa NBRC 100340</name>
    <dbReference type="NCBI Taxonomy" id="1184609"/>
    <lineage>
        <taxon>Bacteria</taxon>
        <taxon>Bacillati</taxon>
        <taxon>Actinomycetota</taxon>
        <taxon>Actinomycetes</taxon>
        <taxon>Micrococcales</taxon>
        <taxon>Dermatophilaceae</taxon>
        <taxon>Kineosphaera</taxon>
    </lineage>
</organism>
<proteinExistence type="predicted"/>
<dbReference type="EMBL" id="BAHD01000005">
    <property type="protein sequence ID" value="GAB94543.1"/>
    <property type="molecule type" value="Genomic_DNA"/>
</dbReference>
<evidence type="ECO:0000313" key="2">
    <source>
        <dbReference type="Proteomes" id="UP000008366"/>
    </source>
</evidence>
<dbReference type="Proteomes" id="UP000008366">
    <property type="component" value="Unassembled WGS sequence"/>
</dbReference>
<reference evidence="1 2" key="1">
    <citation type="submission" date="2012-08" db="EMBL/GenBank/DDBJ databases">
        <title>Whole genome shotgun sequence of Kineosphaera limosa NBRC 100340.</title>
        <authorList>
            <person name="Yoshida I."/>
            <person name="Isaki S."/>
            <person name="Hosoyama A."/>
            <person name="Tsuchikane K."/>
            <person name="Katsumata H."/>
            <person name="Ando Y."/>
            <person name="Ohji S."/>
            <person name="Hamada M."/>
            <person name="Tamura T."/>
            <person name="Yamazoe A."/>
            <person name="Yamazaki S."/>
            <person name="Fujita N."/>
        </authorList>
    </citation>
    <scope>NUCLEOTIDE SEQUENCE [LARGE SCALE GENOMIC DNA]</scope>
    <source>
        <strain evidence="1 2">NBRC 100340</strain>
    </source>
</reference>
<dbReference type="OrthoDB" id="5188615at2"/>